<keyword evidence="11" id="KW-1185">Reference proteome</keyword>
<keyword evidence="6 8" id="KW-0408">Iron</keyword>
<evidence type="ECO:0000256" key="7">
    <source>
        <dbReference type="ARBA" id="ARBA00023033"/>
    </source>
</evidence>
<dbReference type="PRINTS" id="PR00385">
    <property type="entry name" value="P450"/>
</dbReference>
<evidence type="ECO:0000256" key="3">
    <source>
        <dbReference type="ARBA" id="ARBA00022617"/>
    </source>
</evidence>
<dbReference type="InterPro" id="IPR001128">
    <property type="entry name" value="Cyt_P450"/>
</dbReference>
<name>A0AAE0HSG7_9PEZI</name>
<dbReference type="InterPro" id="IPR017972">
    <property type="entry name" value="Cyt_P450_CS"/>
</dbReference>
<reference evidence="10" key="2">
    <citation type="submission" date="2023-06" db="EMBL/GenBank/DDBJ databases">
        <authorList>
            <consortium name="Lawrence Berkeley National Laboratory"/>
            <person name="Haridas S."/>
            <person name="Hensen N."/>
            <person name="Bonometti L."/>
            <person name="Westerberg I."/>
            <person name="Brannstrom I.O."/>
            <person name="Guillou S."/>
            <person name="Cros-Aarteil S."/>
            <person name="Calhoun S."/>
            <person name="Kuo A."/>
            <person name="Mondo S."/>
            <person name="Pangilinan J."/>
            <person name="Riley R."/>
            <person name="Labutti K."/>
            <person name="Andreopoulos B."/>
            <person name="Lipzen A."/>
            <person name="Chen C."/>
            <person name="Yanf M."/>
            <person name="Daum C."/>
            <person name="Ng V."/>
            <person name="Clum A."/>
            <person name="Steindorff A."/>
            <person name="Ohm R."/>
            <person name="Martin F."/>
            <person name="Silar P."/>
            <person name="Natvig D."/>
            <person name="Lalanne C."/>
            <person name="Gautier V."/>
            <person name="Ament-Velasquez S.L."/>
            <person name="Kruys A."/>
            <person name="Hutchinson M.I."/>
            <person name="Powell A.J."/>
            <person name="Barry K."/>
            <person name="Miller A.N."/>
            <person name="Grigoriev I.V."/>
            <person name="Debuchy R."/>
            <person name="Gladieux P."/>
            <person name="Thoren M.H."/>
            <person name="Johannesson H."/>
        </authorList>
    </citation>
    <scope>NUCLEOTIDE SEQUENCE</scope>
    <source>
        <strain evidence="10">CBS 118394</strain>
    </source>
</reference>
<organism evidence="10 11">
    <name type="scientific">Apodospora peruviana</name>
    <dbReference type="NCBI Taxonomy" id="516989"/>
    <lineage>
        <taxon>Eukaryota</taxon>
        <taxon>Fungi</taxon>
        <taxon>Dikarya</taxon>
        <taxon>Ascomycota</taxon>
        <taxon>Pezizomycotina</taxon>
        <taxon>Sordariomycetes</taxon>
        <taxon>Sordariomycetidae</taxon>
        <taxon>Sordariales</taxon>
        <taxon>Lasiosphaeriaceae</taxon>
        <taxon>Apodospora</taxon>
    </lineage>
</organism>
<dbReference type="PANTHER" id="PTHR24305">
    <property type="entry name" value="CYTOCHROME P450"/>
    <property type="match status" value="1"/>
</dbReference>
<dbReference type="PRINTS" id="PR00463">
    <property type="entry name" value="EP450I"/>
</dbReference>
<dbReference type="AlphaFoldDB" id="A0AAE0HSG7"/>
<dbReference type="Gene3D" id="1.10.630.10">
    <property type="entry name" value="Cytochrome P450"/>
    <property type="match status" value="1"/>
</dbReference>
<evidence type="ECO:0000256" key="6">
    <source>
        <dbReference type="ARBA" id="ARBA00023004"/>
    </source>
</evidence>
<dbReference type="GO" id="GO:0005506">
    <property type="term" value="F:iron ion binding"/>
    <property type="evidence" value="ECO:0007669"/>
    <property type="project" value="InterPro"/>
</dbReference>
<dbReference type="InterPro" id="IPR036396">
    <property type="entry name" value="Cyt_P450_sf"/>
</dbReference>
<proteinExistence type="inferred from homology"/>
<keyword evidence="4 8" id="KW-0479">Metal-binding</keyword>
<gene>
    <name evidence="10" type="ORF">B0H66DRAFT_538347</name>
</gene>
<dbReference type="PANTHER" id="PTHR24305:SF237">
    <property type="entry name" value="CYTOCHROME P450 MONOOXYGENASE ATNE-RELATED"/>
    <property type="match status" value="1"/>
</dbReference>
<evidence type="ECO:0000256" key="1">
    <source>
        <dbReference type="ARBA" id="ARBA00001971"/>
    </source>
</evidence>
<keyword evidence="7 9" id="KW-0503">Monooxygenase</keyword>
<evidence type="ECO:0000313" key="11">
    <source>
        <dbReference type="Proteomes" id="UP001283341"/>
    </source>
</evidence>
<evidence type="ECO:0000256" key="8">
    <source>
        <dbReference type="PIRSR" id="PIRSR602401-1"/>
    </source>
</evidence>
<comment type="similarity">
    <text evidence="2 9">Belongs to the cytochrome P450 family.</text>
</comment>
<dbReference type="GO" id="GO:0004497">
    <property type="term" value="F:monooxygenase activity"/>
    <property type="evidence" value="ECO:0007669"/>
    <property type="project" value="UniProtKB-KW"/>
</dbReference>
<evidence type="ECO:0000256" key="5">
    <source>
        <dbReference type="ARBA" id="ARBA00023002"/>
    </source>
</evidence>
<dbReference type="GO" id="GO:0016705">
    <property type="term" value="F:oxidoreductase activity, acting on paired donors, with incorporation or reduction of molecular oxygen"/>
    <property type="evidence" value="ECO:0007669"/>
    <property type="project" value="InterPro"/>
</dbReference>
<comment type="caution">
    <text evidence="10">The sequence shown here is derived from an EMBL/GenBank/DDBJ whole genome shotgun (WGS) entry which is preliminary data.</text>
</comment>
<dbReference type="Proteomes" id="UP001283341">
    <property type="component" value="Unassembled WGS sequence"/>
</dbReference>
<evidence type="ECO:0000256" key="9">
    <source>
        <dbReference type="RuleBase" id="RU000461"/>
    </source>
</evidence>
<protein>
    <submittedName>
        <fullName evidence="10">Cytochrome P450</fullName>
    </submittedName>
</protein>
<evidence type="ECO:0000313" key="10">
    <source>
        <dbReference type="EMBL" id="KAK3312054.1"/>
    </source>
</evidence>
<dbReference type="CDD" id="cd11061">
    <property type="entry name" value="CYP67-like"/>
    <property type="match status" value="1"/>
</dbReference>
<dbReference type="EMBL" id="JAUEDM010000009">
    <property type="protein sequence ID" value="KAK3312054.1"/>
    <property type="molecule type" value="Genomic_DNA"/>
</dbReference>
<keyword evidence="3 8" id="KW-0349">Heme</keyword>
<dbReference type="SUPFAM" id="SSF48264">
    <property type="entry name" value="Cytochrome P450"/>
    <property type="match status" value="1"/>
</dbReference>
<comment type="cofactor">
    <cofactor evidence="1 8">
        <name>heme</name>
        <dbReference type="ChEBI" id="CHEBI:30413"/>
    </cofactor>
</comment>
<accession>A0AAE0HSG7</accession>
<dbReference type="InterPro" id="IPR002401">
    <property type="entry name" value="Cyt_P450_E_grp-I"/>
</dbReference>
<evidence type="ECO:0000256" key="4">
    <source>
        <dbReference type="ARBA" id="ARBA00022723"/>
    </source>
</evidence>
<feature type="binding site" description="axial binding residue" evidence="8">
    <location>
        <position position="428"/>
    </location>
    <ligand>
        <name>heme</name>
        <dbReference type="ChEBI" id="CHEBI:30413"/>
    </ligand>
    <ligandPart>
        <name>Fe</name>
        <dbReference type="ChEBI" id="CHEBI:18248"/>
    </ligandPart>
</feature>
<dbReference type="GO" id="GO:0020037">
    <property type="term" value="F:heme binding"/>
    <property type="evidence" value="ECO:0007669"/>
    <property type="project" value="InterPro"/>
</dbReference>
<sequence>MLQDSFSNTLDIVYTLVHYAFFHPLAKYPGPVLAKFTNLYSAYHAWKGDIHTDILKCHEKYGVWVRYAPNRVLINTVDGLRDIYGHGAPVTKGHSYKVLAARAPNSLTMQDKLQHSRRRRVLSQAFSESSLRKFEPVMQARIDRLLRAVRGADLQAGQWSEPSNMAHRFTHLAFDTMTALTFDIDYRTIEDDEYRFVMDAVEKSNVRLAALWQMPNLTFGGLDRKLLPESDKAAKRFVLFLRSLMKARLGEEKADNKDIFSLLQRCKDPDTEQHLTLKELSTETATFVVAGVDTSSTTMAAMGHYLSCTDKAYRQAVEEVRATFDSVEEIHLGKKLNSCVFLRACMDEALRLSPPGGGPPWRVIDNDKGMVIDGQFVPSGCEVGSGIYAMQRSPSNWEHPHRFMPERWTDEVEGRRPYFPFNIGPRSCVGKPLAIAQIMLTFARLLFEFDFERAEEATRSKANLEMLDSQTIPYVLRDHVTGQKDGPMLRFRPRF</sequence>
<reference evidence="10" key="1">
    <citation type="journal article" date="2023" name="Mol. Phylogenet. Evol.">
        <title>Genome-scale phylogeny and comparative genomics of the fungal order Sordariales.</title>
        <authorList>
            <person name="Hensen N."/>
            <person name="Bonometti L."/>
            <person name="Westerberg I."/>
            <person name="Brannstrom I.O."/>
            <person name="Guillou S."/>
            <person name="Cros-Aarteil S."/>
            <person name="Calhoun S."/>
            <person name="Haridas S."/>
            <person name="Kuo A."/>
            <person name="Mondo S."/>
            <person name="Pangilinan J."/>
            <person name="Riley R."/>
            <person name="LaButti K."/>
            <person name="Andreopoulos B."/>
            <person name="Lipzen A."/>
            <person name="Chen C."/>
            <person name="Yan M."/>
            <person name="Daum C."/>
            <person name="Ng V."/>
            <person name="Clum A."/>
            <person name="Steindorff A."/>
            <person name="Ohm R.A."/>
            <person name="Martin F."/>
            <person name="Silar P."/>
            <person name="Natvig D.O."/>
            <person name="Lalanne C."/>
            <person name="Gautier V."/>
            <person name="Ament-Velasquez S.L."/>
            <person name="Kruys A."/>
            <person name="Hutchinson M.I."/>
            <person name="Powell A.J."/>
            <person name="Barry K."/>
            <person name="Miller A.N."/>
            <person name="Grigoriev I.V."/>
            <person name="Debuchy R."/>
            <person name="Gladieux P."/>
            <person name="Hiltunen Thoren M."/>
            <person name="Johannesson H."/>
        </authorList>
    </citation>
    <scope>NUCLEOTIDE SEQUENCE</scope>
    <source>
        <strain evidence="10">CBS 118394</strain>
    </source>
</reference>
<dbReference type="PROSITE" id="PS00086">
    <property type="entry name" value="CYTOCHROME_P450"/>
    <property type="match status" value="1"/>
</dbReference>
<keyword evidence="5 9" id="KW-0560">Oxidoreductase</keyword>
<dbReference type="Pfam" id="PF00067">
    <property type="entry name" value="p450"/>
    <property type="match status" value="1"/>
</dbReference>
<dbReference type="InterPro" id="IPR050121">
    <property type="entry name" value="Cytochrome_P450_monoxygenase"/>
</dbReference>
<evidence type="ECO:0000256" key="2">
    <source>
        <dbReference type="ARBA" id="ARBA00010617"/>
    </source>
</evidence>